<keyword evidence="8" id="KW-0832">Ubl conjugation</keyword>
<dbReference type="InterPro" id="IPR008984">
    <property type="entry name" value="SMAD_FHA_dom_sf"/>
</dbReference>
<evidence type="ECO:0000256" key="2">
    <source>
        <dbReference type="ARBA" id="ARBA00004286"/>
    </source>
</evidence>
<feature type="region of interest" description="Disordered" evidence="14">
    <location>
        <begin position="771"/>
        <end position="927"/>
    </location>
</feature>
<feature type="compositionally biased region" description="Basic and acidic residues" evidence="14">
    <location>
        <begin position="606"/>
        <end position="618"/>
    </location>
</feature>
<feature type="region of interest" description="Disordered" evidence="14">
    <location>
        <begin position="675"/>
        <end position="708"/>
    </location>
</feature>
<dbReference type="Pfam" id="PF00498">
    <property type="entry name" value="FHA"/>
    <property type="match status" value="1"/>
</dbReference>
<dbReference type="SUPFAM" id="SSF49879">
    <property type="entry name" value="SMAD/FHA domain"/>
    <property type="match status" value="1"/>
</dbReference>
<dbReference type="InterPro" id="IPR001357">
    <property type="entry name" value="BRCT_dom"/>
</dbReference>
<comment type="subcellular location">
    <subcellularLocation>
        <location evidence="2">Chromosome</location>
    </subcellularLocation>
    <subcellularLocation>
        <location evidence="1">Nucleus</location>
    </subcellularLocation>
</comment>
<feature type="compositionally biased region" description="Low complexity" evidence="14">
    <location>
        <begin position="676"/>
        <end position="685"/>
    </location>
</feature>
<feature type="compositionally biased region" description="Polar residues" evidence="14">
    <location>
        <begin position="853"/>
        <end position="866"/>
    </location>
</feature>
<evidence type="ECO:0000256" key="10">
    <source>
        <dbReference type="ARBA" id="ARBA00023242"/>
    </source>
</evidence>
<keyword evidence="10" id="KW-0539">Nucleus</keyword>
<dbReference type="SMART" id="SM00240">
    <property type="entry name" value="FHA"/>
    <property type="match status" value="1"/>
</dbReference>
<gene>
    <name evidence="16" type="ORF">LSINAPIS_LOCUS6547</name>
</gene>
<keyword evidence="17" id="KW-1185">Reference proteome</keyword>
<organism evidence="16 17">
    <name type="scientific">Leptidea sinapis</name>
    <dbReference type="NCBI Taxonomy" id="189913"/>
    <lineage>
        <taxon>Eukaryota</taxon>
        <taxon>Metazoa</taxon>
        <taxon>Ecdysozoa</taxon>
        <taxon>Arthropoda</taxon>
        <taxon>Hexapoda</taxon>
        <taxon>Insecta</taxon>
        <taxon>Pterygota</taxon>
        <taxon>Neoptera</taxon>
        <taxon>Endopterygota</taxon>
        <taxon>Lepidoptera</taxon>
        <taxon>Glossata</taxon>
        <taxon>Ditrysia</taxon>
        <taxon>Papilionoidea</taxon>
        <taxon>Pieridae</taxon>
        <taxon>Dismorphiinae</taxon>
        <taxon>Leptidea</taxon>
    </lineage>
</organism>
<evidence type="ECO:0000256" key="6">
    <source>
        <dbReference type="ARBA" id="ARBA00022737"/>
    </source>
</evidence>
<evidence type="ECO:0000256" key="11">
    <source>
        <dbReference type="ARBA" id="ARBA00023306"/>
    </source>
</evidence>
<keyword evidence="9" id="KW-0007">Acetylation</keyword>
<sequence length="1111" mass="125637">MELTQKLECTQKIYENYTERSCPEQIGYLGICGKKYPVRKGLNKIGRDYQICNIVLDLASISRQHAVLNVLSNKEYTLMDMDSANKTILEDKALPPYIPHSIKNGDTVQFGHAFGVFRLLDDENDLPMTQVLDIPETPLTNKCDESFIGLSQSKTNEVFKSPKNKYAKAKGKPITIQPIGLKKIDNVFWNSSRKSDSFDSHFNNSVISEKSSITNVSQMNIHDLETQVPDRCSDSRNSIYEADTQIPENPTSPNIYGMETQVPETNIISIGKISDQLASPNKVSNNQTLAVKYNKDDKLLQVRNSERHLDSVSNIHHAETQEILEKNNTNYGFNKDCNFSDEDILFDEFDCASADDYLDSQPILPPGILNTETDISNQNTESNISKLGEVVAEETNEKAIPCKTTIRNRLKSDSSTDCEDIYTLPTQKVPNKSFDITKNASFDELPTQIVMLSKSDEDLTDCEDEFPNVNINKKTEDEVKQIQNLEDLNTQILTDEAFDNSIKEKNIQNIAQFDLEYMQTQIIEPVKEADLNSEVEVDNLNMFKVPIVSPKKSKKRYSEKSSSIPKVAEEQKANDKLDEDSSYYSATQDILDDLLTQSQTVNEDVVLHDNNEDSNSSKKERKVRTLKKISSEGSDVEITPKKHTSMKFIDIDLPDSEEIKISVSNKHTYLKPIVYSSDSDSESNSQQGTPILFKSKHRKSKNTNVAKRDLSKKFDNVTLPSRIITRVRQPSKRLQESLHSTSILKTALISEQEECIDSEIIKENLSRLQSKKVEQNKDDNKKNKTNGTTKGNKREKSKTQNKITQGDPYLQDTIKLQKEHANVSNSNTVSKTRHTRGKNKQKIEPIKTEAGASLQTATAVNETTEAISDKHTRKRPSKTDDIENTTDKLRRSKRQLTKKPDNEPRNSKGSDISVDSSYKKSNKRSGQLEQSAVYNMTFARDSFQLERSVDVEFVVPPKRMRPARSSGNSRRATPAKMLTQYVLFTAFPCNEIHNKLKNLDPWLYLLNDETAEKRYGFKLEKTLASKRNFLKGCNISATPNVSPPENEMKLIVECSGGTWKKGGKKWICVSVTADKALWAGLKNDGATVVSKEFILCGVLRQELDIDSYILL</sequence>
<feature type="compositionally biased region" description="Basic and acidic residues" evidence="14">
    <location>
        <begin position="771"/>
        <end position="782"/>
    </location>
</feature>
<dbReference type="GO" id="GO:0005694">
    <property type="term" value="C:chromosome"/>
    <property type="evidence" value="ECO:0007669"/>
    <property type="project" value="UniProtKB-SubCell"/>
</dbReference>
<dbReference type="Proteomes" id="UP000324832">
    <property type="component" value="Unassembled WGS sequence"/>
</dbReference>
<dbReference type="Gene3D" id="3.40.50.10190">
    <property type="entry name" value="BRCT domain"/>
    <property type="match status" value="1"/>
</dbReference>
<keyword evidence="4" id="KW-0158">Chromosome</keyword>
<feature type="compositionally biased region" description="Basic and acidic residues" evidence="14">
    <location>
        <begin position="567"/>
        <end position="576"/>
    </location>
</feature>
<evidence type="ECO:0000256" key="14">
    <source>
        <dbReference type="SAM" id="MobiDB-lite"/>
    </source>
</evidence>
<dbReference type="PROSITE" id="PS50006">
    <property type="entry name" value="FHA_DOMAIN"/>
    <property type="match status" value="1"/>
</dbReference>
<evidence type="ECO:0000313" key="16">
    <source>
        <dbReference type="EMBL" id="VVC94644.1"/>
    </source>
</evidence>
<dbReference type="PANTHER" id="PTHR23196">
    <property type="entry name" value="PAX TRANSCRIPTION ACTIVATION DOMAIN INTERACTING PROTEIN"/>
    <property type="match status" value="1"/>
</dbReference>
<evidence type="ECO:0000256" key="7">
    <source>
        <dbReference type="ARBA" id="ARBA00022763"/>
    </source>
</evidence>
<name>A0A5E4QCH3_9NEOP</name>
<dbReference type="InterPro" id="IPR000253">
    <property type="entry name" value="FHA_dom"/>
</dbReference>
<keyword evidence="6" id="KW-0677">Repeat</keyword>
<dbReference type="InterPro" id="IPR036420">
    <property type="entry name" value="BRCT_dom_sf"/>
</dbReference>
<evidence type="ECO:0000256" key="8">
    <source>
        <dbReference type="ARBA" id="ARBA00022843"/>
    </source>
</evidence>
<feature type="region of interest" description="Disordered" evidence="14">
    <location>
        <begin position="554"/>
        <end position="581"/>
    </location>
</feature>
<evidence type="ECO:0000256" key="5">
    <source>
        <dbReference type="ARBA" id="ARBA00022499"/>
    </source>
</evidence>
<dbReference type="AlphaFoldDB" id="A0A5E4QCH3"/>
<evidence type="ECO:0000259" key="15">
    <source>
        <dbReference type="PROSITE" id="PS50006"/>
    </source>
</evidence>
<feature type="domain" description="FHA" evidence="15">
    <location>
        <begin position="43"/>
        <end position="94"/>
    </location>
</feature>
<dbReference type="EMBL" id="FZQP02002081">
    <property type="protein sequence ID" value="VVC94644.1"/>
    <property type="molecule type" value="Genomic_DNA"/>
</dbReference>
<keyword evidence="7" id="KW-0227">DNA damage</keyword>
<evidence type="ECO:0000256" key="4">
    <source>
        <dbReference type="ARBA" id="ARBA00022454"/>
    </source>
</evidence>
<keyword evidence="11" id="KW-0131">Cell cycle</keyword>
<evidence type="ECO:0000256" key="9">
    <source>
        <dbReference type="ARBA" id="ARBA00022990"/>
    </source>
</evidence>
<dbReference type="CDD" id="cd18432">
    <property type="entry name" value="BRCT_PAXIP1_rpt6_like"/>
    <property type="match status" value="1"/>
</dbReference>
<dbReference type="Pfam" id="PF16589">
    <property type="entry name" value="BRCT_2"/>
    <property type="match status" value="1"/>
</dbReference>
<protein>
    <recommendedName>
        <fullName evidence="3">Mediator of DNA damage checkpoint protein 1</fullName>
    </recommendedName>
    <alternativeName>
        <fullName evidence="13">PAX transactivation activation domain-interacting protein</fullName>
    </alternativeName>
    <alternativeName>
        <fullName evidence="12">PAX-interacting protein 1</fullName>
    </alternativeName>
</protein>
<dbReference type="GO" id="GO:0044666">
    <property type="term" value="C:MLL3/4 complex"/>
    <property type="evidence" value="ECO:0007669"/>
    <property type="project" value="TreeGrafter"/>
</dbReference>
<dbReference type="Gene3D" id="2.60.200.20">
    <property type="match status" value="1"/>
</dbReference>
<dbReference type="CDD" id="cd00060">
    <property type="entry name" value="FHA"/>
    <property type="match status" value="1"/>
</dbReference>
<evidence type="ECO:0000256" key="3">
    <source>
        <dbReference type="ARBA" id="ARBA00015014"/>
    </source>
</evidence>
<feature type="region of interest" description="Disordered" evidence="14">
    <location>
        <begin position="606"/>
        <end position="627"/>
    </location>
</feature>
<reference evidence="16 17" key="1">
    <citation type="submission" date="2017-07" db="EMBL/GenBank/DDBJ databases">
        <authorList>
            <person name="Talla V."/>
            <person name="Backstrom N."/>
        </authorList>
    </citation>
    <scope>NUCLEOTIDE SEQUENCE [LARGE SCALE GENOMIC DNA]</scope>
</reference>
<keyword evidence="5" id="KW-1017">Isopeptide bond</keyword>
<evidence type="ECO:0000256" key="12">
    <source>
        <dbReference type="ARBA" id="ARBA00023858"/>
    </source>
</evidence>
<feature type="compositionally biased region" description="Basic and acidic residues" evidence="14">
    <location>
        <begin position="877"/>
        <end position="889"/>
    </location>
</feature>
<proteinExistence type="predicted"/>
<feature type="compositionally biased region" description="Basic and acidic residues" evidence="14">
    <location>
        <begin position="898"/>
        <end position="908"/>
    </location>
</feature>
<evidence type="ECO:0000313" key="17">
    <source>
        <dbReference type="Proteomes" id="UP000324832"/>
    </source>
</evidence>
<dbReference type="GO" id="GO:0006974">
    <property type="term" value="P:DNA damage response"/>
    <property type="evidence" value="ECO:0007669"/>
    <property type="project" value="UniProtKB-KW"/>
</dbReference>
<evidence type="ECO:0000256" key="13">
    <source>
        <dbReference type="ARBA" id="ARBA00030146"/>
    </source>
</evidence>
<feature type="compositionally biased region" description="Basic residues" evidence="14">
    <location>
        <begin position="831"/>
        <end position="840"/>
    </location>
</feature>
<evidence type="ECO:0000256" key="1">
    <source>
        <dbReference type="ARBA" id="ARBA00004123"/>
    </source>
</evidence>
<dbReference type="InterPro" id="IPR051579">
    <property type="entry name" value="DDR_Transcriptional_Reg"/>
</dbReference>
<dbReference type="PANTHER" id="PTHR23196:SF1">
    <property type="entry name" value="PAX-INTERACTING PROTEIN 1"/>
    <property type="match status" value="1"/>
</dbReference>
<accession>A0A5E4QCH3</accession>